<dbReference type="EMBL" id="UYSL01028622">
    <property type="protein sequence ID" value="VDL87620.1"/>
    <property type="molecule type" value="Genomic_DNA"/>
</dbReference>
<proteinExistence type="predicted"/>
<dbReference type="AlphaFoldDB" id="A0A0N4YZH5"/>
<dbReference type="STRING" id="27835.A0A0N4YZH5"/>
<accession>A0A0N4YZH5</accession>
<organism evidence="3">
    <name type="scientific">Nippostrongylus brasiliensis</name>
    <name type="common">Rat hookworm</name>
    <dbReference type="NCBI Taxonomy" id="27835"/>
    <lineage>
        <taxon>Eukaryota</taxon>
        <taxon>Metazoa</taxon>
        <taxon>Ecdysozoa</taxon>
        <taxon>Nematoda</taxon>
        <taxon>Chromadorea</taxon>
        <taxon>Rhabditida</taxon>
        <taxon>Rhabditina</taxon>
        <taxon>Rhabditomorpha</taxon>
        <taxon>Strongyloidea</taxon>
        <taxon>Heligmosomidae</taxon>
        <taxon>Nippostrongylus</taxon>
    </lineage>
</organism>
<evidence type="ECO:0000313" key="2">
    <source>
        <dbReference type="Proteomes" id="UP000271162"/>
    </source>
</evidence>
<reference evidence="1 2" key="2">
    <citation type="submission" date="2018-11" db="EMBL/GenBank/DDBJ databases">
        <authorList>
            <consortium name="Pathogen Informatics"/>
        </authorList>
    </citation>
    <scope>NUCLEOTIDE SEQUENCE [LARGE SCALE GENOMIC DNA]</scope>
</reference>
<dbReference type="Proteomes" id="UP000271162">
    <property type="component" value="Unassembled WGS sequence"/>
</dbReference>
<protein>
    <submittedName>
        <fullName evidence="3">Urb2 domain-containing protein</fullName>
    </submittedName>
</protein>
<keyword evidence="2" id="KW-1185">Reference proteome</keyword>
<name>A0A0N4YZH5_NIPBR</name>
<evidence type="ECO:0000313" key="1">
    <source>
        <dbReference type="EMBL" id="VDL87620.1"/>
    </source>
</evidence>
<dbReference type="OMA" id="LFIIECE"/>
<evidence type="ECO:0000313" key="3">
    <source>
        <dbReference type="WBParaSite" id="NBR_0002264701-mRNA-1"/>
    </source>
</evidence>
<reference evidence="3" key="1">
    <citation type="submission" date="2017-02" db="UniProtKB">
        <authorList>
            <consortium name="WormBaseParasite"/>
        </authorList>
    </citation>
    <scope>IDENTIFICATION</scope>
</reference>
<gene>
    <name evidence="1" type="ORF">NBR_LOCUS22648</name>
</gene>
<dbReference type="WBParaSite" id="NBR_0002264701-mRNA-1">
    <property type="protein sequence ID" value="NBR_0002264701-mRNA-1"/>
    <property type="gene ID" value="NBR_0002264701"/>
</dbReference>
<sequence>MSEIGRAMFLYSIQKYNLFGKGITGRPEVRETTTQLVVYLLTLAYQYMFTLPPDERQEAAQRFRKSYIATEGLKAVQLPLLVFVLFDIECEKRGVKAKFLKRALSGEFEKERLVGGAAEYLGRLVSFVSKCDEGVHLSLLSALEDCEKEKAAEKKEDTVDQKVNQ</sequence>